<reference evidence="1" key="1">
    <citation type="journal article" date="2020" name="Nature">
        <title>Giant virus diversity and host interactions through global metagenomics.</title>
        <authorList>
            <person name="Schulz F."/>
            <person name="Roux S."/>
            <person name="Paez-Espino D."/>
            <person name="Jungbluth S."/>
            <person name="Walsh D.A."/>
            <person name="Denef V.J."/>
            <person name="McMahon K.D."/>
            <person name="Konstantinidis K.T."/>
            <person name="Eloe-Fadrosh E.A."/>
            <person name="Kyrpides N.C."/>
            <person name="Woyke T."/>
        </authorList>
    </citation>
    <scope>NUCLEOTIDE SEQUENCE</scope>
    <source>
        <strain evidence="1">GVMAG-M-3300023174-116</strain>
    </source>
</reference>
<organism evidence="1">
    <name type="scientific">viral metagenome</name>
    <dbReference type="NCBI Taxonomy" id="1070528"/>
    <lineage>
        <taxon>unclassified sequences</taxon>
        <taxon>metagenomes</taxon>
        <taxon>organismal metagenomes</taxon>
    </lineage>
</organism>
<proteinExistence type="predicted"/>
<accession>A0A6C0D4A7</accession>
<dbReference type="AlphaFoldDB" id="A0A6C0D4A7"/>
<evidence type="ECO:0000313" key="1">
    <source>
        <dbReference type="EMBL" id="QHT11638.1"/>
    </source>
</evidence>
<dbReference type="EMBL" id="MN739535">
    <property type="protein sequence ID" value="QHT11638.1"/>
    <property type="molecule type" value="Genomic_DNA"/>
</dbReference>
<name>A0A6C0D4A7_9ZZZZ</name>
<protein>
    <submittedName>
        <fullName evidence="1">Uncharacterized protein</fullName>
    </submittedName>
</protein>
<sequence>MDLTKADYIKILDYYNVPFKKTTTSHLKKLAEHIIAKKLCSCIKKVPNANNPESRAIGICIYSVLQKKHLKINGFTCKKKMVLKSSKKNKHKLFKDIAQLLLKNKTTKKLRK</sequence>